<accession>A0A0N4Y9A3</accession>
<evidence type="ECO:0000256" key="2">
    <source>
        <dbReference type="SAM" id="MobiDB-lite"/>
    </source>
</evidence>
<organism evidence="5">
    <name type="scientific">Nippostrongylus brasiliensis</name>
    <name type="common">Rat hookworm</name>
    <dbReference type="NCBI Taxonomy" id="27835"/>
    <lineage>
        <taxon>Eukaryota</taxon>
        <taxon>Metazoa</taxon>
        <taxon>Ecdysozoa</taxon>
        <taxon>Nematoda</taxon>
        <taxon>Chromadorea</taxon>
        <taxon>Rhabditida</taxon>
        <taxon>Rhabditina</taxon>
        <taxon>Rhabditomorpha</taxon>
        <taxon>Strongyloidea</taxon>
        <taxon>Heligmosomidae</taxon>
        <taxon>Nippostrongylus</taxon>
    </lineage>
</organism>
<evidence type="ECO:0000313" key="4">
    <source>
        <dbReference type="Proteomes" id="UP000271162"/>
    </source>
</evidence>
<feature type="region of interest" description="Disordered" evidence="2">
    <location>
        <begin position="1"/>
        <end position="20"/>
    </location>
</feature>
<feature type="coiled-coil region" evidence="1">
    <location>
        <begin position="119"/>
        <end position="146"/>
    </location>
</feature>
<dbReference type="WBParaSite" id="NBR_0001286901-mRNA-1">
    <property type="protein sequence ID" value="NBR_0001286901-mRNA-1"/>
    <property type="gene ID" value="NBR_0001286901"/>
</dbReference>
<reference evidence="5" key="1">
    <citation type="submission" date="2017-02" db="UniProtKB">
        <authorList>
            <consortium name="WormBaseParasite"/>
        </authorList>
    </citation>
    <scope>IDENTIFICATION</scope>
</reference>
<gene>
    <name evidence="3" type="ORF">NBR_LOCUS12870</name>
</gene>
<proteinExistence type="predicted"/>
<protein>
    <submittedName>
        <fullName evidence="5">CCHC-type domain-containing protein</fullName>
    </submittedName>
</protein>
<keyword evidence="4" id="KW-1185">Reference proteome</keyword>
<dbReference type="EMBL" id="UYSL01020878">
    <property type="protein sequence ID" value="VDL76459.1"/>
    <property type="molecule type" value="Genomic_DNA"/>
</dbReference>
<dbReference type="Proteomes" id="UP000271162">
    <property type="component" value="Unassembled WGS sequence"/>
</dbReference>
<name>A0A0N4Y9A3_NIPBR</name>
<evidence type="ECO:0000313" key="5">
    <source>
        <dbReference type="WBParaSite" id="NBR_0001286901-mRNA-1"/>
    </source>
</evidence>
<evidence type="ECO:0000313" key="3">
    <source>
        <dbReference type="EMBL" id="VDL76459.1"/>
    </source>
</evidence>
<reference evidence="3 4" key="2">
    <citation type="submission" date="2018-11" db="EMBL/GenBank/DDBJ databases">
        <authorList>
            <consortium name="Pathogen Informatics"/>
        </authorList>
    </citation>
    <scope>NUCLEOTIDE SEQUENCE [LARGE SCALE GENOMIC DNA]</scope>
</reference>
<keyword evidence="1" id="KW-0175">Coiled coil</keyword>
<dbReference type="AlphaFoldDB" id="A0A0N4Y9A3"/>
<evidence type="ECO:0000256" key="1">
    <source>
        <dbReference type="SAM" id="Coils"/>
    </source>
</evidence>
<sequence length="277" mass="32912">MAQQDQKIGNSIAKKRTEQQRLRRIIDEEEACLKDASEQKRKYRQLAQENDVLLDQVQSHQHKTEAQQRQEEIEDLDGTVEVEIAEGNKGAVEERREVYVLGDDVQEARPAVQHHNQRREIDDRERRSIEREVRRLEREIRGLEDARRAIPPRVLTEVSRGIHPDMRCVFCGRSGQHFSDSCPFVRDVNERRQIITRRRRCFRCLEHCERRGFCSFQSRRCIYCNRAVGTALQEARLDQGKHHAALCHVPEQREQVWVREEQLRDQIAELQQQLRQH</sequence>